<comment type="function">
    <text evidence="2">Destroys radicals which are normally produced within the cells and which are toxic to biological systems.</text>
</comment>
<dbReference type="AlphaFoldDB" id="A0A1X3CLE1"/>
<dbReference type="GO" id="GO:0004784">
    <property type="term" value="F:superoxide dismutase activity"/>
    <property type="evidence" value="ECO:0007669"/>
    <property type="project" value="UniProtKB-EC"/>
</dbReference>
<keyword evidence="2" id="KW-0862">Zinc</keyword>
<dbReference type="PANTHER" id="PTHR10003">
    <property type="entry name" value="SUPEROXIDE DISMUTASE CU-ZN -RELATED"/>
    <property type="match status" value="1"/>
</dbReference>
<evidence type="ECO:0000313" key="6">
    <source>
        <dbReference type="Proteomes" id="UP000268229"/>
    </source>
</evidence>
<dbReference type="NCBIfam" id="NF007628">
    <property type="entry name" value="PRK10290.1"/>
    <property type="match status" value="1"/>
</dbReference>
<organism evidence="5 6">
    <name type="scientific">Neisseria animaloris</name>
    <dbReference type="NCBI Taxonomy" id="326522"/>
    <lineage>
        <taxon>Bacteria</taxon>
        <taxon>Pseudomonadati</taxon>
        <taxon>Pseudomonadota</taxon>
        <taxon>Betaproteobacteria</taxon>
        <taxon>Neisseriales</taxon>
        <taxon>Neisseriaceae</taxon>
        <taxon>Neisseria</taxon>
    </lineage>
</organism>
<keyword evidence="2" id="KW-0186">Copper</keyword>
<dbReference type="InterPro" id="IPR001424">
    <property type="entry name" value="SOD_Cu_Zn_dom"/>
</dbReference>
<name>A0A1X3CLE1_9NEIS</name>
<dbReference type="Proteomes" id="UP000268229">
    <property type="component" value="Chromosome"/>
</dbReference>
<keyword evidence="2" id="KW-0479">Metal-binding</keyword>
<dbReference type="Gene3D" id="2.60.40.200">
    <property type="entry name" value="Superoxide dismutase, copper/zinc binding domain"/>
    <property type="match status" value="1"/>
</dbReference>
<accession>A0A1X3CLE1</accession>
<evidence type="ECO:0000256" key="3">
    <source>
        <dbReference type="SAM" id="SignalP"/>
    </source>
</evidence>
<keyword evidence="6" id="KW-1185">Reference proteome</keyword>
<evidence type="ECO:0000313" key="5">
    <source>
        <dbReference type="EMBL" id="VEJ20347.1"/>
    </source>
</evidence>
<dbReference type="SUPFAM" id="SSF49329">
    <property type="entry name" value="Cu,Zn superoxide dismutase-like"/>
    <property type="match status" value="1"/>
</dbReference>
<feature type="domain" description="Superoxide dismutase copper/zinc binding" evidence="4">
    <location>
        <begin position="39"/>
        <end position="173"/>
    </location>
</feature>
<comment type="cofactor">
    <cofactor evidence="2">
        <name>Zn(2+)</name>
        <dbReference type="ChEBI" id="CHEBI:29105"/>
    </cofactor>
    <text evidence="2">Binds 1 zinc ion per subunit.</text>
</comment>
<dbReference type="OrthoDB" id="5431326at2"/>
<dbReference type="InterPro" id="IPR018152">
    <property type="entry name" value="SOD_Cu/Zn_BS"/>
</dbReference>
<keyword evidence="2 5" id="KW-0560">Oxidoreductase</keyword>
<evidence type="ECO:0000259" key="4">
    <source>
        <dbReference type="Pfam" id="PF00080"/>
    </source>
</evidence>
<dbReference type="GO" id="GO:0005507">
    <property type="term" value="F:copper ion binding"/>
    <property type="evidence" value="ECO:0007669"/>
    <property type="project" value="InterPro"/>
</dbReference>
<evidence type="ECO:0000256" key="2">
    <source>
        <dbReference type="RuleBase" id="RU000393"/>
    </source>
</evidence>
<reference evidence="5 6" key="1">
    <citation type="submission" date="2018-12" db="EMBL/GenBank/DDBJ databases">
        <authorList>
            <consortium name="Pathogen Informatics"/>
        </authorList>
    </citation>
    <scope>NUCLEOTIDE SEQUENCE [LARGE SCALE GENOMIC DNA]</scope>
    <source>
        <strain evidence="5 6">NCTC12227</strain>
    </source>
</reference>
<protein>
    <recommendedName>
        <fullName evidence="2">Superoxide dismutase [Cu-Zn]</fullName>
        <ecNumber evidence="2">1.15.1.1</ecNumber>
    </recommendedName>
</protein>
<proteinExistence type="inferred from homology"/>
<evidence type="ECO:0000256" key="1">
    <source>
        <dbReference type="ARBA" id="ARBA00010457"/>
    </source>
</evidence>
<dbReference type="CDD" id="cd00305">
    <property type="entry name" value="Cu-Zn_Superoxide_Dismutase"/>
    <property type="match status" value="1"/>
</dbReference>
<dbReference type="EMBL" id="LR134516">
    <property type="protein sequence ID" value="VEJ20347.1"/>
    <property type="molecule type" value="Genomic_DNA"/>
</dbReference>
<keyword evidence="3" id="KW-0732">Signal</keyword>
<dbReference type="STRING" id="326522.BWD08_00055"/>
<dbReference type="RefSeq" id="WP_085389144.1">
    <property type="nucleotide sequence ID" value="NZ_LR134440.1"/>
</dbReference>
<comment type="catalytic activity">
    <reaction evidence="2">
        <text>2 superoxide + 2 H(+) = H2O2 + O2</text>
        <dbReference type="Rhea" id="RHEA:20696"/>
        <dbReference type="ChEBI" id="CHEBI:15378"/>
        <dbReference type="ChEBI" id="CHEBI:15379"/>
        <dbReference type="ChEBI" id="CHEBI:16240"/>
        <dbReference type="ChEBI" id="CHEBI:18421"/>
        <dbReference type="EC" id="1.15.1.1"/>
    </reaction>
</comment>
<feature type="chain" id="PRO_5030037449" description="Superoxide dismutase [Cu-Zn]" evidence="3">
    <location>
        <begin position="19"/>
        <end position="174"/>
    </location>
</feature>
<feature type="signal peptide" evidence="3">
    <location>
        <begin position="1"/>
        <end position="18"/>
    </location>
</feature>
<dbReference type="PROSITE" id="PS00332">
    <property type="entry name" value="SOD_CU_ZN_2"/>
    <property type="match status" value="1"/>
</dbReference>
<dbReference type="Pfam" id="PF00080">
    <property type="entry name" value="Sod_Cu"/>
    <property type="match status" value="1"/>
</dbReference>
<dbReference type="PROSITE" id="PS00087">
    <property type="entry name" value="SOD_CU_ZN_1"/>
    <property type="match status" value="1"/>
</dbReference>
<dbReference type="KEGG" id="nani:NCTC12227_00048"/>
<comment type="cofactor">
    <cofactor evidence="2">
        <name>Cu cation</name>
        <dbReference type="ChEBI" id="CHEBI:23378"/>
    </cofactor>
    <text evidence="2">Binds 1 copper ion per subunit.</text>
</comment>
<comment type="similarity">
    <text evidence="1 2">Belongs to the Cu-Zn superoxide dismutase family.</text>
</comment>
<dbReference type="EC" id="1.15.1.1" evidence="2"/>
<sequence length="174" mass="18404">MKKTLLALICCLSATVYAQSEIVVPISLLNAKTGNKPIGEIRITQNKYGAVFTPNLRGLTQGIHGFHVHEKPSCAPAMHKGKLTEGHGAGGHWDPAHTGAHKGPWDDSGHLGDLPVLTVTADGKATQPVLAPRIKNIEDLRGLSLMIHEGGDNHHDHPAPLGGGGHRMACGVIR</sequence>
<gene>
    <name evidence="5" type="primary">sodC</name>
    <name evidence="5" type="ORF">NCTC12227_00048</name>
</gene>
<dbReference type="InterPro" id="IPR036423">
    <property type="entry name" value="SOD-like_Cu/Zn_dom_sf"/>
</dbReference>
<dbReference type="InterPro" id="IPR024134">
    <property type="entry name" value="SOD_Cu/Zn_/chaperone"/>
</dbReference>